<dbReference type="GO" id="GO:0005965">
    <property type="term" value="C:protein farnesyltransferase complex"/>
    <property type="evidence" value="ECO:0007669"/>
    <property type="project" value="TreeGrafter"/>
</dbReference>
<evidence type="ECO:0000256" key="6">
    <source>
        <dbReference type="ARBA" id="ARBA00022737"/>
    </source>
</evidence>
<dbReference type="InterPro" id="IPR008930">
    <property type="entry name" value="Terpenoid_cyclase/PrenylTrfase"/>
</dbReference>
<dbReference type="InterPro" id="IPR001330">
    <property type="entry name" value="Prenyltrans"/>
</dbReference>
<dbReference type="EMBL" id="RKQZ01000001">
    <property type="protein sequence ID" value="RPF20746.1"/>
    <property type="molecule type" value="Genomic_DNA"/>
</dbReference>
<organism evidence="9 10">
    <name type="scientific">Myceligenerans xiligouense</name>
    <dbReference type="NCBI Taxonomy" id="253184"/>
    <lineage>
        <taxon>Bacteria</taxon>
        <taxon>Bacillati</taxon>
        <taxon>Actinomycetota</taxon>
        <taxon>Actinomycetes</taxon>
        <taxon>Micrococcales</taxon>
        <taxon>Promicromonosporaceae</taxon>
        <taxon>Myceligenerans</taxon>
    </lineage>
</organism>
<sequence>MRELTTTGPDLWCTYAAVRAHAWLGRTDAVDDAGATRDYLLSHRNPDGGYAWSRGMPSDTWATFYCTAALKDLGEPVPDPDKTLAWLRTTWSGGAFAMTPGQEPEVWATHFAARAVIEVLGDQLAAQELLTWLAGLQTPDGGLTWSPDHRSDGGDVRACFYGIAVWRALCRQAPVEAPWDVPALVAWLRARQHEDGGFTFAAGATTPCLWATYRAVGALTMLGAEPAAPCTPWILSMRDADGAFVRWAGYQVPDVWATFCAVGALAALGEPLADVAPSALRRLSQLACPGGGYTYREPDAAYDALTVSAALLDPGEENDSHELRAWLEACLLPNEDGIMYMPGRGAEVRCTAWALAAGAFRGAEPERQRIGGWLASLQNPDGGLGFWEGRGSDMVSTAAAVEAATLLGGTDRTPLDTDGLLAFVDECRVTGEAEAEAWANSPASLPSLRAGLQAQRVLHACGRPAPDAARTLLDRHRVRGGGWANQGNRVPDLLSTYEAVATADRLGIPVEPDHLRPFLDRTGGAHGVAWSPLAPLGDDPLARCLHGLLRARLSGARRLPALTLS</sequence>
<reference evidence="9 10" key="1">
    <citation type="submission" date="2018-11" db="EMBL/GenBank/DDBJ databases">
        <title>Sequencing the genomes of 1000 actinobacteria strains.</title>
        <authorList>
            <person name="Klenk H.-P."/>
        </authorList>
    </citation>
    <scope>NUCLEOTIDE SEQUENCE [LARGE SCALE GENOMIC DNA]</scope>
    <source>
        <strain evidence="9 10">DSM 15700</strain>
    </source>
</reference>
<dbReference type="InterPro" id="IPR045089">
    <property type="entry name" value="PGGT1B-like"/>
</dbReference>
<dbReference type="Proteomes" id="UP000280501">
    <property type="component" value="Unassembled WGS sequence"/>
</dbReference>
<evidence type="ECO:0000256" key="1">
    <source>
        <dbReference type="ARBA" id="ARBA00001947"/>
    </source>
</evidence>
<keyword evidence="5" id="KW-0479">Metal-binding</keyword>
<evidence type="ECO:0000256" key="5">
    <source>
        <dbReference type="ARBA" id="ARBA00022723"/>
    </source>
</evidence>
<keyword evidence="3" id="KW-0637">Prenyltransferase</keyword>
<dbReference type="Pfam" id="PF00432">
    <property type="entry name" value="Prenyltrans"/>
    <property type="match status" value="2"/>
</dbReference>
<comment type="caution">
    <text evidence="9">The sequence shown here is derived from an EMBL/GenBank/DDBJ whole genome shotgun (WGS) entry which is preliminary data.</text>
</comment>
<keyword evidence="4" id="KW-0808">Transferase</keyword>
<dbReference type="PANTHER" id="PTHR11774">
    <property type="entry name" value="GERANYLGERANYL TRANSFERASE TYPE BETA SUBUNIT"/>
    <property type="match status" value="1"/>
</dbReference>
<evidence type="ECO:0000259" key="8">
    <source>
        <dbReference type="Pfam" id="PF00432"/>
    </source>
</evidence>
<dbReference type="CDD" id="cd00688">
    <property type="entry name" value="ISOPREN_C2_like"/>
    <property type="match status" value="1"/>
</dbReference>
<dbReference type="AlphaFoldDB" id="A0A3N4YMR7"/>
<evidence type="ECO:0000313" key="9">
    <source>
        <dbReference type="EMBL" id="RPF20746.1"/>
    </source>
</evidence>
<dbReference type="PANTHER" id="PTHR11774:SF6">
    <property type="entry name" value="PROTEIN FARNESYLTRANSFERASE SUBUNIT BETA"/>
    <property type="match status" value="1"/>
</dbReference>
<evidence type="ECO:0000256" key="7">
    <source>
        <dbReference type="ARBA" id="ARBA00022833"/>
    </source>
</evidence>
<feature type="domain" description="Prenyltransferase alpha-alpha toroid" evidence="8">
    <location>
        <begin position="308"/>
        <end position="429"/>
    </location>
</feature>
<keyword evidence="10" id="KW-1185">Reference proteome</keyword>
<evidence type="ECO:0000256" key="4">
    <source>
        <dbReference type="ARBA" id="ARBA00022679"/>
    </source>
</evidence>
<comment type="cofactor">
    <cofactor evidence="1">
        <name>Zn(2+)</name>
        <dbReference type="ChEBI" id="CHEBI:29105"/>
    </cofactor>
</comment>
<comment type="similarity">
    <text evidence="2">Belongs to the protein prenyltransferase subunit beta family.</text>
</comment>
<accession>A0A3N4YMR7</accession>
<evidence type="ECO:0000256" key="2">
    <source>
        <dbReference type="ARBA" id="ARBA00010497"/>
    </source>
</evidence>
<dbReference type="GO" id="GO:0004660">
    <property type="term" value="F:protein farnesyltransferase activity"/>
    <property type="evidence" value="ECO:0007669"/>
    <property type="project" value="TreeGrafter"/>
</dbReference>
<evidence type="ECO:0000256" key="3">
    <source>
        <dbReference type="ARBA" id="ARBA00022602"/>
    </source>
</evidence>
<dbReference type="GO" id="GO:0046872">
    <property type="term" value="F:metal ion binding"/>
    <property type="evidence" value="ECO:0007669"/>
    <property type="project" value="UniProtKB-KW"/>
</dbReference>
<gene>
    <name evidence="9" type="ORF">EDD34_1350</name>
</gene>
<protein>
    <recommendedName>
        <fullName evidence="8">Prenyltransferase alpha-alpha toroid domain-containing protein</fullName>
    </recommendedName>
</protein>
<name>A0A3N4YMR7_9MICO</name>
<keyword evidence="7" id="KW-0862">Zinc</keyword>
<feature type="domain" description="Prenyltransferase alpha-alpha toroid" evidence="8">
    <location>
        <begin position="58"/>
        <end position="223"/>
    </location>
</feature>
<dbReference type="OrthoDB" id="7006116at2"/>
<dbReference type="Gene3D" id="1.50.10.20">
    <property type="match status" value="3"/>
</dbReference>
<proteinExistence type="inferred from homology"/>
<keyword evidence="6" id="KW-0677">Repeat</keyword>
<dbReference type="SUPFAM" id="SSF48239">
    <property type="entry name" value="Terpenoid cyclases/Protein prenyltransferases"/>
    <property type="match status" value="3"/>
</dbReference>
<dbReference type="RefSeq" id="WP_123813872.1">
    <property type="nucleotide sequence ID" value="NZ_RKQZ01000001.1"/>
</dbReference>
<evidence type="ECO:0000313" key="10">
    <source>
        <dbReference type="Proteomes" id="UP000280501"/>
    </source>
</evidence>